<comment type="caution">
    <text evidence="1">The sequence shown here is derived from an EMBL/GenBank/DDBJ whole genome shotgun (WGS) entry which is preliminary data.</text>
</comment>
<dbReference type="Gene3D" id="3.40.50.150">
    <property type="entry name" value="Vaccinia Virus protein VP39"/>
    <property type="match status" value="1"/>
</dbReference>
<dbReference type="Proteomes" id="UP000477951">
    <property type="component" value="Unassembled WGS sequence"/>
</dbReference>
<evidence type="ECO:0000313" key="1">
    <source>
        <dbReference type="EMBL" id="MUZ75841.1"/>
    </source>
</evidence>
<evidence type="ECO:0000313" key="2">
    <source>
        <dbReference type="Proteomes" id="UP000477951"/>
    </source>
</evidence>
<dbReference type="InterPro" id="IPR029063">
    <property type="entry name" value="SAM-dependent_MTases_sf"/>
</dbReference>
<dbReference type="RefSeq" id="WP_156538774.1">
    <property type="nucleotide sequence ID" value="NZ_WPHN01000030.1"/>
</dbReference>
<dbReference type="PANTHER" id="PTHR11006">
    <property type="entry name" value="PROTEIN ARGININE N-METHYLTRANSFERASE"/>
    <property type="match status" value="1"/>
</dbReference>
<dbReference type="CDD" id="cd02440">
    <property type="entry name" value="AdoMet_MTases"/>
    <property type="match status" value="1"/>
</dbReference>
<sequence length="299" mass="32767">MNNDVKREFPAWHFSMLNDVDRNSVIEAAIREAGVAGKTVFEIGTGAGLTAMLFARYGAREIITCEIDEQLYRTALSVFKINGLSAKITALNKSSSDVVSDGSLPFVPDFIFTETLDCGVVGEGFASIRADIIATRGKDTVVLPGSIAQHGYLVESHEMHGLNSVHEHCGFDLSPLNNFKTRSYFPVRAAQHRPKALTPVVPLRTFSYTDSAKASARVVIEAHIDGLCHGIVSFFEAQFGRYVVTNDLRSLGHWHQAFHPFHEPMAVYAGQRYAISIAIDGAASLSPLESMQELSYEQA</sequence>
<dbReference type="GO" id="GO:0042054">
    <property type="term" value="F:histone methyltransferase activity"/>
    <property type="evidence" value="ECO:0007669"/>
    <property type="project" value="TreeGrafter"/>
</dbReference>
<organism evidence="1 2">
    <name type="scientific">Agrobacterium vitis</name>
    <name type="common">Rhizobium vitis</name>
    <dbReference type="NCBI Taxonomy" id="373"/>
    <lineage>
        <taxon>Bacteria</taxon>
        <taxon>Pseudomonadati</taxon>
        <taxon>Pseudomonadota</taxon>
        <taxon>Alphaproteobacteria</taxon>
        <taxon>Hyphomicrobiales</taxon>
        <taxon>Rhizobiaceae</taxon>
        <taxon>Rhizobium/Agrobacterium group</taxon>
        <taxon>Agrobacterium</taxon>
    </lineage>
</organism>
<dbReference type="InterPro" id="IPR025799">
    <property type="entry name" value="Arg_MeTrfase"/>
</dbReference>
<dbReference type="PANTHER" id="PTHR11006:SF60">
    <property type="entry name" value="PROTEIN ARGININE N-METHYLTRANSFERASE 9"/>
    <property type="match status" value="1"/>
</dbReference>
<name>A0A6L6VL62_AGRVI</name>
<gene>
    <name evidence="1" type="ORF">GOZ90_24550</name>
</gene>
<dbReference type="Gene3D" id="2.70.160.11">
    <property type="entry name" value="Hnrnp arginine n-methyltransferase1"/>
    <property type="match status" value="1"/>
</dbReference>
<reference evidence="1 2" key="1">
    <citation type="submission" date="2019-12" db="EMBL/GenBank/DDBJ databases">
        <title>Whole-genome sequencing of Allorhizobium vitis.</title>
        <authorList>
            <person name="Gan H.M."/>
            <person name="Szegedi E."/>
            <person name="Burr T."/>
            <person name="Savka M.A."/>
        </authorList>
    </citation>
    <scope>NUCLEOTIDE SEQUENCE [LARGE SCALE GENOMIC DNA]</scope>
    <source>
        <strain evidence="1 2">CG516</strain>
    </source>
</reference>
<accession>A0A6L6VL62</accession>
<protein>
    <submittedName>
        <fullName evidence="1">Uncharacterized protein</fullName>
    </submittedName>
</protein>
<proteinExistence type="predicted"/>
<dbReference type="EMBL" id="WPHR01000038">
    <property type="protein sequence ID" value="MUZ75841.1"/>
    <property type="molecule type" value="Genomic_DNA"/>
</dbReference>
<dbReference type="GO" id="GO:0016274">
    <property type="term" value="F:protein-arginine N-methyltransferase activity"/>
    <property type="evidence" value="ECO:0007669"/>
    <property type="project" value="InterPro"/>
</dbReference>
<dbReference type="AlphaFoldDB" id="A0A6L6VL62"/>
<dbReference type="SUPFAM" id="SSF53335">
    <property type="entry name" value="S-adenosyl-L-methionine-dependent methyltransferases"/>
    <property type="match status" value="1"/>
</dbReference>